<sequence>MSRKVKCPYCEEYLHKEEAHPYKKKYYHPKCFQEWEQQKQHRKELIEYICQIHKLEAPTGMMLKQIKEFQEEYGYKLKGMELALRYFYETLGNPVREGDGIGIIPYVYEEAKKHYIMKKRIEESVKEYMDLDKQAKVVEITSPKFTYTKKSRMIDISSL</sequence>
<evidence type="ECO:0000313" key="2">
    <source>
        <dbReference type="Proteomes" id="UP000078336"/>
    </source>
</evidence>
<proteinExistence type="predicted"/>
<dbReference type="AlphaFoldDB" id="A0A178TAY4"/>
<gene>
    <name evidence="1" type="ORF">TAF16_1850</name>
</gene>
<dbReference type="RefSeq" id="WP_064214331.1">
    <property type="nucleotide sequence ID" value="NZ_JABJUV010000001.1"/>
</dbReference>
<dbReference type="PATRIC" id="fig|33934.7.peg.913"/>
<dbReference type="EMBL" id="LUCQ01000105">
    <property type="protein sequence ID" value="OAO78583.1"/>
    <property type="molecule type" value="Genomic_DNA"/>
</dbReference>
<name>A0A178TAY4_9BACL</name>
<organism evidence="1 2">
    <name type="scientific">Anoxybacillus flavithermus</name>
    <dbReference type="NCBI Taxonomy" id="33934"/>
    <lineage>
        <taxon>Bacteria</taxon>
        <taxon>Bacillati</taxon>
        <taxon>Bacillota</taxon>
        <taxon>Bacilli</taxon>
        <taxon>Bacillales</taxon>
        <taxon>Anoxybacillaceae</taxon>
        <taxon>Anoxybacillus</taxon>
    </lineage>
</organism>
<accession>A0A178TAY4</accession>
<reference evidence="1 2" key="1">
    <citation type="submission" date="2016-03" db="EMBL/GenBank/DDBJ databases">
        <title>Spore heat resistance.</title>
        <authorList>
            <person name="Boekhorst J."/>
            <person name="Berendsen E.M."/>
            <person name="Wells-Bennik M.H."/>
            <person name="Kuipers O.P."/>
        </authorList>
    </citation>
    <scope>NUCLEOTIDE SEQUENCE [LARGE SCALE GENOMIC DNA]</scope>
    <source>
        <strain evidence="1 2">AF16</strain>
    </source>
</reference>
<evidence type="ECO:0000313" key="1">
    <source>
        <dbReference type="EMBL" id="OAO78583.1"/>
    </source>
</evidence>
<comment type="caution">
    <text evidence="1">The sequence shown here is derived from an EMBL/GenBank/DDBJ whole genome shotgun (WGS) entry which is preliminary data.</text>
</comment>
<keyword evidence="2" id="KW-1185">Reference proteome</keyword>
<dbReference type="Proteomes" id="UP000078336">
    <property type="component" value="Unassembled WGS sequence"/>
</dbReference>
<protein>
    <submittedName>
        <fullName evidence="1">Uncharacterized protein</fullName>
    </submittedName>
</protein>